<dbReference type="Pfam" id="PF21190">
    <property type="entry name" value="Bbp16"/>
    <property type="match status" value="1"/>
</dbReference>
<dbReference type="InterPro" id="IPR048922">
    <property type="entry name" value="Bbp16"/>
</dbReference>
<evidence type="ECO:0000313" key="1">
    <source>
        <dbReference type="EMBL" id="EKB31184.1"/>
    </source>
</evidence>
<dbReference type="EMBL" id="ADMG01000031">
    <property type="protein sequence ID" value="EKB31184.1"/>
    <property type="molecule type" value="Genomic_DNA"/>
</dbReference>
<gene>
    <name evidence="1" type="ORF">HMPREF9465_01289</name>
</gene>
<proteinExistence type="predicted"/>
<keyword evidence="2" id="KW-1185">Reference proteome</keyword>
<accession>K1KHJ7</accession>
<dbReference type="Proteomes" id="UP000005835">
    <property type="component" value="Unassembled WGS sequence"/>
</dbReference>
<dbReference type="STRING" id="742823.HMPREF9465_01289"/>
<evidence type="ECO:0000313" key="2">
    <source>
        <dbReference type="Proteomes" id="UP000005835"/>
    </source>
</evidence>
<comment type="caution">
    <text evidence="1">The sequence shown here is derived from an EMBL/GenBank/DDBJ whole genome shotgun (WGS) entry which is preliminary data.</text>
</comment>
<dbReference type="RefSeq" id="WP_005435267.1">
    <property type="nucleotide sequence ID" value="NZ_JH815516.1"/>
</dbReference>
<name>K1KHJ7_9BURK</name>
<dbReference type="HOGENOM" id="CLU_147424_0_0_4"/>
<protein>
    <submittedName>
        <fullName evidence="1">Uncharacterized protein</fullName>
    </submittedName>
</protein>
<sequence length="137" mass="14460">MIVDYLMMFTKDEGQKLSAAAASDFRLDFGQPKPTTGYAYGDLVAVFTVKADVTGNLTISLQDSDTETSGFADVSTAVTLAAPKAGTQIVIPIPYHHKRYMQANFAGAVSGGTVHGFITSGFQDNAGFEQAPSIKTA</sequence>
<dbReference type="Gene3D" id="2.60.120.1110">
    <property type="match status" value="1"/>
</dbReference>
<reference evidence="1 2" key="1">
    <citation type="submission" date="2012-05" db="EMBL/GenBank/DDBJ databases">
        <title>The Genome Sequence of Sutterella wadsworthensis 2_1_59BFAA.</title>
        <authorList>
            <consortium name="The Broad Institute Genome Sequencing Platform"/>
            <person name="Earl A."/>
            <person name="Ward D."/>
            <person name="Feldgarden M."/>
            <person name="Gevers D."/>
            <person name="Daigneault M."/>
            <person name="Strauss J."/>
            <person name="Allen-Vercoe E."/>
            <person name="Walker B."/>
            <person name="Young S.K."/>
            <person name="Zeng Q."/>
            <person name="Gargeya S."/>
            <person name="Fitzgerald M."/>
            <person name="Haas B."/>
            <person name="Abouelleil A."/>
            <person name="Alvarado L."/>
            <person name="Arachchi H.M."/>
            <person name="Berlin A.M."/>
            <person name="Chapman S.B."/>
            <person name="Goldberg J."/>
            <person name="Griggs A."/>
            <person name="Gujja S."/>
            <person name="Hansen M."/>
            <person name="Howarth C."/>
            <person name="Imamovic A."/>
            <person name="Larimer J."/>
            <person name="McCowen C."/>
            <person name="Montmayeur A."/>
            <person name="Murphy C."/>
            <person name="Neiman D."/>
            <person name="Pearson M."/>
            <person name="Priest M."/>
            <person name="Roberts A."/>
            <person name="Saif S."/>
            <person name="Shea T."/>
            <person name="Sisk P."/>
            <person name="Sykes S."/>
            <person name="Wortman J."/>
            <person name="Nusbaum C."/>
            <person name="Birren B."/>
        </authorList>
    </citation>
    <scope>NUCLEOTIDE SEQUENCE [LARGE SCALE GENOMIC DNA]</scope>
    <source>
        <strain evidence="1 2">2_1_59BFAA</strain>
    </source>
</reference>
<dbReference type="AlphaFoldDB" id="K1KHJ7"/>
<organism evidence="1 2">
    <name type="scientific">Sutterella wadsworthensis 2_1_59BFAA</name>
    <dbReference type="NCBI Taxonomy" id="742823"/>
    <lineage>
        <taxon>Bacteria</taxon>
        <taxon>Pseudomonadati</taxon>
        <taxon>Pseudomonadota</taxon>
        <taxon>Betaproteobacteria</taxon>
        <taxon>Burkholderiales</taxon>
        <taxon>Sutterellaceae</taxon>
        <taxon>Sutterella</taxon>
    </lineage>
</organism>
<dbReference type="PATRIC" id="fig|742823.3.peg.1273"/>
<dbReference type="OrthoDB" id="9959414at2"/>